<feature type="non-terminal residue" evidence="2">
    <location>
        <position position="31"/>
    </location>
</feature>
<evidence type="ECO:0000313" key="2">
    <source>
        <dbReference type="EMBL" id="GFR19025.1"/>
    </source>
</evidence>
<dbReference type="OrthoDB" id="6431883at2759"/>
<gene>
    <name evidence="2" type="ORF">TNCT_664051</name>
</gene>
<evidence type="ECO:0000256" key="1">
    <source>
        <dbReference type="SAM" id="MobiDB-lite"/>
    </source>
</evidence>
<dbReference type="Proteomes" id="UP000887116">
    <property type="component" value="Unassembled WGS sequence"/>
</dbReference>
<evidence type="ECO:0000313" key="3">
    <source>
        <dbReference type="Proteomes" id="UP000887116"/>
    </source>
</evidence>
<reference evidence="2" key="1">
    <citation type="submission" date="2020-07" db="EMBL/GenBank/DDBJ databases">
        <title>Multicomponent nature underlies the extraordinary mechanical properties of spider dragline silk.</title>
        <authorList>
            <person name="Kono N."/>
            <person name="Nakamura H."/>
            <person name="Mori M."/>
            <person name="Yoshida Y."/>
            <person name="Ohtoshi R."/>
            <person name="Malay A.D."/>
            <person name="Moran D.A.P."/>
            <person name="Tomita M."/>
            <person name="Numata K."/>
            <person name="Arakawa K."/>
        </authorList>
    </citation>
    <scope>NUCLEOTIDE SEQUENCE</scope>
</reference>
<comment type="caution">
    <text evidence="2">The sequence shown here is derived from an EMBL/GenBank/DDBJ whole genome shotgun (WGS) entry which is preliminary data.</text>
</comment>
<dbReference type="AlphaFoldDB" id="A0A8X6HBP7"/>
<sequence>MDDCVAMGLSPTKPPSPSATSKYYDFFPPPE</sequence>
<keyword evidence="3" id="KW-1185">Reference proteome</keyword>
<protein>
    <submittedName>
        <fullName evidence="2">Uncharacterized protein</fullName>
    </submittedName>
</protein>
<feature type="region of interest" description="Disordered" evidence="1">
    <location>
        <begin position="1"/>
        <end position="31"/>
    </location>
</feature>
<dbReference type="EMBL" id="BMAO01007861">
    <property type="protein sequence ID" value="GFR19025.1"/>
    <property type="molecule type" value="Genomic_DNA"/>
</dbReference>
<name>A0A8X6HBP7_TRICU</name>
<organism evidence="2 3">
    <name type="scientific">Trichonephila clavata</name>
    <name type="common">Joro spider</name>
    <name type="synonym">Nephila clavata</name>
    <dbReference type="NCBI Taxonomy" id="2740835"/>
    <lineage>
        <taxon>Eukaryota</taxon>
        <taxon>Metazoa</taxon>
        <taxon>Ecdysozoa</taxon>
        <taxon>Arthropoda</taxon>
        <taxon>Chelicerata</taxon>
        <taxon>Arachnida</taxon>
        <taxon>Araneae</taxon>
        <taxon>Araneomorphae</taxon>
        <taxon>Entelegynae</taxon>
        <taxon>Araneoidea</taxon>
        <taxon>Nephilidae</taxon>
        <taxon>Trichonephila</taxon>
    </lineage>
</organism>
<accession>A0A8X6HBP7</accession>
<proteinExistence type="predicted"/>